<dbReference type="KEGG" id="tje:TJEJU_2612"/>
<dbReference type="Gene3D" id="2.40.70.10">
    <property type="entry name" value="Acid Proteases"/>
    <property type="match status" value="1"/>
</dbReference>
<evidence type="ECO:0000256" key="1">
    <source>
        <dbReference type="ARBA" id="ARBA00022801"/>
    </source>
</evidence>
<evidence type="ECO:0000313" key="3">
    <source>
        <dbReference type="EMBL" id="SNR16295.1"/>
    </source>
</evidence>
<dbReference type="Gene3D" id="2.30.42.10">
    <property type="match status" value="1"/>
</dbReference>
<name>A0A238UB55_9FLAO</name>
<dbReference type="RefSeq" id="WP_231970189.1">
    <property type="nucleotide sequence ID" value="NZ_LT899436.1"/>
</dbReference>
<proteinExistence type="predicted"/>
<feature type="domain" description="Peptidase A2" evidence="2">
    <location>
        <begin position="55"/>
        <end position="91"/>
    </location>
</feature>
<dbReference type="Pfam" id="PF13650">
    <property type="entry name" value="Asp_protease_2"/>
    <property type="match status" value="1"/>
</dbReference>
<dbReference type="Pfam" id="PF17820">
    <property type="entry name" value="PDZ_6"/>
    <property type="match status" value="1"/>
</dbReference>
<evidence type="ECO:0000259" key="2">
    <source>
        <dbReference type="PROSITE" id="PS50175"/>
    </source>
</evidence>
<dbReference type="SMART" id="SM00228">
    <property type="entry name" value="PDZ"/>
    <property type="match status" value="1"/>
</dbReference>
<dbReference type="EMBL" id="LT899436">
    <property type="protein sequence ID" value="SNR16295.1"/>
    <property type="molecule type" value="Genomic_DNA"/>
</dbReference>
<keyword evidence="4" id="KW-1185">Reference proteome</keyword>
<dbReference type="SUPFAM" id="SSF50630">
    <property type="entry name" value="Acid proteases"/>
    <property type="match status" value="1"/>
</dbReference>
<reference evidence="3 4" key="1">
    <citation type="submission" date="2017-07" db="EMBL/GenBank/DDBJ databases">
        <authorList>
            <person name="Sun Z.S."/>
            <person name="Albrecht U."/>
            <person name="Echele G."/>
            <person name="Lee C.C."/>
        </authorList>
    </citation>
    <scope>NUCLEOTIDE SEQUENCE [LARGE SCALE GENOMIC DNA]</scope>
    <source>
        <strain evidence="4">type strain: KCTC 22618</strain>
    </source>
</reference>
<dbReference type="SUPFAM" id="SSF50156">
    <property type="entry name" value="PDZ domain-like"/>
    <property type="match status" value="1"/>
</dbReference>
<dbReference type="GO" id="GO:0004190">
    <property type="term" value="F:aspartic-type endopeptidase activity"/>
    <property type="evidence" value="ECO:0007669"/>
    <property type="project" value="InterPro"/>
</dbReference>
<dbReference type="Proteomes" id="UP000215214">
    <property type="component" value="Chromosome TJEJU"/>
</dbReference>
<organism evidence="3 4">
    <name type="scientific">Tenacibaculum jejuense</name>
    <dbReference type="NCBI Taxonomy" id="584609"/>
    <lineage>
        <taxon>Bacteria</taxon>
        <taxon>Pseudomonadati</taxon>
        <taxon>Bacteroidota</taxon>
        <taxon>Flavobacteriia</taxon>
        <taxon>Flavobacteriales</taxon>
        <taxon>Flavobacteriaceae</taxon>
        <taxon>Tenacibaculum</taxon>
    </lineage>
</organism>
<dbReference type="AlphaFoldDB" id="A0A238UB55"/>
<gene>
    <name evidence="3" type="ORF">TJEJU_2612</name>
</gene>
<dbReference type="InterPro" id="IPR021109">
    <property type="entry name" value="Peptidase_aspartic_dom_sf"/>
</dbReference>
<protein>
    <recommendedName>
        <fullName evidence="2">Peptidase A2 domain-containing protein</fullName>
    </recommendedName>
</protein>
<accession>A0A238UB55</accession>
<keyword evidence="1" id="KW-0378">Hydrolase</keyword>
<dbReference type="InterPro" id="IPR036034">
    <property type="entry name" value="PDZ_sf"/>
</dbReference>
<dbReference type="InterPro" id="IPR041489">
    <property type="entry name" value="PDZ_6"/>
</dbReference>
<dbReference type="PROSITE" id="PS50175">
    <property type="entry name" value="ASP_PROT_RETROV"/>
    <property type="match status" value="1"/>
</dbReference>
<sequence length="446" mass="51185">MKKGLLLLLLFCGVYTLTSQSKFQFFGRNDVKQKVKFKKINNLIVIPLEINGKNLSFILDTGVNKTILFNLSEKDSLGLNDVKKIQLQGLGDQEPVEALLSKKNHFKINNIVNPSQNLYVILRDSFNMSSKMGVTIHGIIGFDLLKDVIVKIDYDRELLTFYNPKKYKHKTCSRCEEFPLEFFRNKPYINTVTQLDTVSNKKIDTKLLIDSGGSDSIWLFEGTHEDIVTPKKYFKDILGEGLTGSVYGNRSRIPEFRLGRFVMPEPAVSFLDTTSTVNARQYRSRNGSIGGNILKRFKVWLDYPNKRVVFKKNGSLKKGFFYNMSGLVIVYSGKDLVKEEVTKNSVNSYNIENTTSKSEVFSAFTTYRYKFKPAFKIQEVIKDSPGYNIGLEKGDIIKKLNGKPAHEYTLDEINGILSVRPGRRISLVIERDGLNYRYRFRLERRI</sequence>
<evidence type="ECO:0000313" key="4">
    <source>
        <dbReference type="Proteomes" id="UP000215214"/>
    </source>
</evidence>
<dbReference type="GO" id="GO:0006508">
    <property type="term" value="P:proteolysis"/>
    <property type="evidence" value="ECO:0007669"/>
    <property type="project" value="InterPro"/>
</dbReference>
<dbReference type="InterPro" id="IPR001478">
    <property type="entry name" value="PDZ"/>
</dbReference>
<dbReference type="InterPro" id="IPR001995">
    <property type="entry name" value="Peptidase_A2_cat"/>
</dbReference>